<dbReference type="EMBL" id="QKYT01000478">
    <property type="protein sequence ID" value="RIA84634.1"/>
    <property type="molecule type" value="Genomic_DNA"/>
</dbReference>
<comment type="caution">
    <text evidence="2">The sequence shown here is derived from an EMBL/GenBank/DDBJ whole genome shotgun (WGS) entry which is preliminary data.</text>
</comment>
<proteinExistence type="predicted"/>
<sequence>MDTNNDTRKHQTKLPEIQQQAKEVEPSKKIKVQSLKIGLYTNNQLPKDHQTEILSEFIQTTTWKLEL</sequence>
<evidence type="ECO:0000313" key="2">
    <source>
        <dbReference type="EMBL" id="RIA84634.1"/>
    </source>
</evidence>
<reference evidence="2 3" key="1">
    <citation type="submission" date="2018-06" db="EMBL/GenBank/DDBJ databases">
        <title>Comparative genomics reveals the genomic features of Rhizophagus irregularis, R. cerebriforme, R. diaphanum and Gigaspora rosea, and their symbiotic lifestyle signature.</title>
        <authorList>
            <person name="Morin E."/>
            <person name="San Clemente H."/>
            <person name="Chen E.C.H."/>
            <person name="De La Providencia I."/>
            <person name="Hainaut M."/>
            <person name="Kuo A."/>
            <person name="Kohler A."/>
            <person name="Murat C."/>
            <person name="Tang N."/>
            <person name="Roy S."/>
            <person name="Loubradou J."/>
            <person name="Henrissat B."/>
            <person name="Grigoriev I.V."/>
            <person name="Corradi N."/>
            <person name="Roux C."/>
            <person name="Martin F.M."/>
        </authorList>
    </citation>
    <scope>NUCLEOTIDE SEQUENCE [LARGE SCALE GENOMIC DNA]</scope>
    <source>
        <strain evidence="2 3">DAOM 227022</strain>
    </source>
</reference>
<evidence type="ECO:0000256" key="1">
    <source>
        <dbReference type="SAM" id="MobiDB-lite"/>
    </source>
</evidence>
<evidence type="ECO:0000313" key="3">
    <source>
        <dbReference type="Proteomes" id="UP000265703"/>
    </source>
</evidence>
<feature type="region of interest" description="Disordered" evidence="1">
    <location>
        <begin position="1"/>
        <end position="25"/>
    </location>
</feature>
<protein>
    <submittedName>
        <fullName evidence="2">Uncharacterized protein</fullName>
    </submittedName>
</protein>
<keyword evidence="3" id="KW-1185">Reference proteome</keyword>
<organism evidence="2 3">
    <name type="scientific">Glomus cerebriforme</name>
    <dbReference type="NCBI Taxonomy" id="658196"/>
    <lineage>
        <taxon>Eukaryota</taxon>
        <taxon>Fungi</taxon>
        <taxon>Fungi incertae sedis</taxon>
        <taxon>Mucoromycota</taxon>
        <taxon>Glomeromycotina</taxon>
        <taxon>Glomeromycetes</taxon>
        <taxon>Glomerales</taxon>
        <taxon>Glomeraceae</taxon>
        <taxon>Glomus</taxon>
    </lineage>
</organism>
<dbReference type="Proteomes" id="UP000265703">
    <property type="component" value="Unassembled WGS sequence"/>
</dbReference>
<name>A0A397SPR7_9GLOM</name>
<gene>
    <name evidence="2" type="ORF">C1645_831967</name>
</gene>
<dbReference type="AlphaFoldDB" id="A0A397SPR7"/>
<accession>A0A397SPR7</accession>